<sequence>MGALHIILSVLCLTVATAQSFADITPFKTYPASCKEAKAKKNGIYKIQLKGGEPFNVYCDATMAGIGWLVIQRRVDANINFFRNWSAYQQGFGDLDGSFFIGLNKLNALTASQPHELYVYLEDFHGQSRYANYSAFAIGNEANLYGLNTLGIYTGNAGDALRYHQNMKFSTFDRDNDNSTINCAAQFSGAWWYNSCMYSNLNGEYLGGEYGQDLAGRGDCWAQWLGINYAYKRVQMMIRPLK</sequence>
<dbReference type="FunCoup" id="B4LM92">
    <property type="interactions" value="4"/>
</dbReference>
<evidence type="ECO:0000313" key="5">
    <source>
        <dbReference type="EMBL" id="EDW60970.1"/>
    </source>
</evidence>
<dbReference type="STRING" id="7244.B4LM92"/>
<dbReference type="InterPro" id="IPR014716">
    <property type="entry name" value="Fibrinogen_a/b/g_C_1"/>
</dbReference>
<evidence type="ECO:0000259" key="4">
    <source>
        <dbReference type="PROSITE" id="PS51406"/>
    </source>
</evidence>
<dbReference type="OrthoDB" id="6145874at2759"/>
<dbReference type="PROSITE" id="PS00514">
    <property type="entry name" value="FIBRINOGEN_C_1"/>
    <property type="match status" value="1"/>
</dbReference>
<evidence type="ECO:0000256" key="1">
    <source>
        <dbReference type="ARBA" id="ARBA00023157"/>
    </source>
</evidence>
<dbReference type="InterPro" id="IPR002181">
    <property type="entry name" value="Fibrinogen_a/b/g_C_dom"/>
</dbReference>
<dbReference type="InterPro" id="IPR036056">
    <property type="entry name" value="Fibrinogen-like_C"/>
</dbReference>
<dbReference type="AlphaFoldDB" id="B4LM92"/>
<gene>
    <name evidence="5" type="primary">Dvir\GJ20563</name>
    <name evidence="5" type="ORF">Dvir_GJ20563</name>
</gene>
<dbReference type="PROSITE" id="PS51406">
    <property type="entry name" value="FIBRINOGEN_C_2"/>
    <property type="match status" value="1"/>
</dbReference>
<dbReference type="SMR" id="B4LM92"/>
<evidence type="ECO:0000256" key="3">
    <source>
        <dbReference type="SAM" id="SignalP"/>
    </source>
</evidence>
<comment type="function">
    <text evidence="2">Lectin involved in innate immunity. Agglutinates all types of human erythrocytes, Gram-positive and Gram-negative bacteria. Has a stronger agglutinating activity towards Gram-negative bacteria than towards Gram-positive bacteria. Specifically recognizes acetyl group-containing substances on agglutinated cells. The hemagglutinating activity was inhibited by EDTA, acetyl group-containing mono- and disaccharides, N-acetyl derivatives of amino acids, other acetyl group-containing substances, propionamide and benzamide. Enhances the antimicrobial activity of big defensin against Gram-positive bacteria but not against Gram-negative bacteria.</text>
</comment>
<dbReference type="SUPFAM" id="SSF56496">
    <property type="entry name" value="Fibrinogen C-terminal domain-like"/>
    <property type="match status" value="1"/>
</dbReference>
<feature type="signal peptide" evidence="3">
    <location>
        <begin position="1"/>
        <end position="18"/>
    </location>
</feature>
<dbReference type="PANTHER" id="PTHR19143:SF327">
    <property type="entry name" value="FI21813P1-RELATED"/>
    <property type="match status" value="1"/>
</dbReference>
<dbReference type="GO" id="GO:0005615">
    <property type="term" value="C:extracellular space"/>
    <property type="evidence" value="ECO:0007669"/>
    <property type="project" value="TreeGrafter"/>
</dbReference>
<dbReference type="HOGENOM" id="CLU_038628_6_0_1"/>
<name>B4LM92_DROVI</name>
<evidence type="ECO:0000313" key="6">
    <source>
        <dbReference type="Proteomes" id="UP000008792"/>
    </source>
</evidence>
<dbReference type="InterPro" id="IPR050373">
    <property type="entry name" value="Fibrinogen_C-term_domain"/>
</dbReference>
<dbReference type="PhylomeDB" id="B4LM92"/>
<dbReference type="GO" id="GO:0030246">
    <property type="term" value="F:carbohydrate binding"/>
    <property type="evidence" value="ECO:0007669"/>
    <property type="project" value="UniProtKB-ARBA"/>
</dbReference>
<dbReference type="InterPro" id="IPR020837">
    <property type="entry name" value="Fibrinogen_CS"/>
</dbReference>
<organism evidence="5 6">
    <name type="scientific">Drosophila virilis</name>
    <name type="common">Fruit fly</name>
    <dbReference type="NCBI Taxonomy" id="7244"/>
    <lineage>
        <taxon>Eukaryota</taxon>
        <taxon>Metazoa</taxon>
        <taxon>Ecdysozoa</taxon>
        <taxon>Arthropoda</taxon>
        <taxon>Hexapoda</taxon>
        <taxon>Insecta</taxon>
        <taxon>Pterygota</taxon>
        <taxon>Neoptera</taxon>
        <taxon>Endopterygota</taxon>
        <taxon>Diptera</taxon>
        <taxon>Brachycera</taxon>
        <taxon>Muscomorpha</taxon>
        <taxon>Ephydroidea</taxon>
        <taxon>Drosophilidae</taxon>
        <taxon>Drosophila</taxon>
    </lineage>
</organism>
<proteinExistence type="predicted"/>
<dbReference type="FunFam" id="3.90.215.10:FF:000001">
    <property type="entry name" value="Tenascin isoform 1"/>
    <property type="match status" value="1"/>
</dbReference>
<protein>
    <recommendedName>
        <fullName evidence="4">Fibrinogen C-terminal domain-containing protein</fullName>
    </recommendedName>
</protein>
<dbReference type="KEGG" id="dvi:6625292"/>
<dbReference type="Proteomes" id="UP000008792">
    <property type="component" value="Unassembled WGS sequence"/>
</dbReference>
<dbReference type="Gene3D" id="3.90.215.10">
    <property type="entry name" value="Gamma Fibrinogen, chain A, domain 1"/>
    <property type="match status" value="1"/>
</dbReference>
<dbReference type="CDD" id="cd00087">
    <property type="entry name" value="FReD"/>
    <property type="match status" value="1"/>
</dbReference>
<feature type="chain" id="PRO_5002812827" description="Fibrinogen C-terminal domain-containing protein" evidence="3">
    <location>
        <begin position="19"/>
        <end position="242"/>
    </location>
</feature>
<dbReference type="SMART" id="SM00186">
    <property type="entry name" value="FBG"/>
    <property type="match status" value="1"/>
</dbReference>
<dbReference type="EMBL" id="CH940648">
    <property type="protein sequence ID" value="EDW60970.1"/>
    <property type="molecule type" value="Genomic_DNA"/>
</dbReference>
<keyword evidence="1" id="KW-1015">Disulfide bond</keyword>
<evidence type="ECO:0000256" key="2">
    <source>
        <dbReference type="ARBA" id="ARBA00053344"/>
    </source>
</evidence>
<keyword evidence="3" id="KW-0732">Signal</keyword>
<dbReference type="OMA" id="TGWLVIQ"/>
<feature type="domain" description="Fibrinogen C-terminal" evidence="4">
    <location>
        <begin position="25"/>
        <end position="242"/>
    </location>
</feature>
<keyword evidence="6" id="KW-1185">Reference proteome</keyword>
<dbReference type="InParanoid" id="B4LM92"/>
<accession>B4LM92</accession>
<dbReference type="Pfam" id="PF00147">
    <property type="entry name" value="Fibrinogen_C"/>
    <property type="match status" value="1"/>
</dbReference>
<dbReference type="eggNOG" id="KOG2579">
    <property type="taxonomic scope" value="Eukaryota"/>
</dbReference>
<reference evidence="5 6" key="1">
    <citation type="journal article" date="2007" name="Nature">
        <title>Evolution of genes and genomes on the Drosophila phylogeny.</title>
        <authorList>
            <consortium name="Drosophila 12 Genomes Consortium"/>
            <person name="Clark A.G."/>
            <person name="Eisen M.B."/>
            <person name="Smith D.R."/>
            <person name="Bergman C.M."/>
            <person name="Oliver B."/>
            <person name="Markow T.A."/>
            <person name="Kaufman T.C."/>
            <person name="Kellis M."/>
            <person name="Gelbart W."/>
            <person name="Iyer V.N."/>
            <person name="Pollard D.A."/>
            <person name="Sackton T.B."/>
            <person name="Larracuente A.M."/>
            <person name="Singh N.D."/>
            <person name="Abad J.P."/>
            <person name="Abt D.N."/>
            <person name="Adryan B."/>
            <person name="Aguade M."/>
            <person name="Akashi H."/>
            <person name="Anderson W.W."/>
            <person name="Aquadro C.F."/>
            <person name="Ardell D.H."/>
            <person name="Arguello R."/>
            <person name="Artieri C.G."/>
            <person name="Barbash D.A."/>
            <person name="Barker D."/>
            <person name="Barsanti P."/>
            <person name="Batterham P."/>
            <person name="Batzoglou S."/>
            <person name="Begun D."/>
            <person name="Bhutkar A."/>
            <person name="Blanco E."/>
            <person name="Bosak S.A."/>
            <person name="Bradley R.K."/>
            <person name="Brand A.D."/>
            <person name="Brent M.R."/>
            <person name="Brooks A.N."/>
            <person name="Brown R.H."/>
            <person name="Butlin R.K."/>
            <person name="Caggese C."/>
            <person name="Calvi B.R."/>
            <person name="Bernardo de Carvalho A."/>
            <person name="Caspi A."/>
            <person name="Castrezana S."/>
            <person name="Celniker S.E."/>
            <person name="Chang J.L."/>
            <person name="Chapple C."/>
            <person name="Chatterji S."/>
            <person name="Chinwalla A."/>
            <person name="Civetta A."/>
            <person name="Clifton S.W."/>
            <person name="Comeron J.M."/>
            <person name="Costello J.C."/>
            <person name="Coyne J.A."/>
            <person name="Daub J."/>
            <person name="David R.G."/>
            <person name="Delcher A.L."/>
            <person name="Delehaunty K."/>
            <person name="Do C.B."/>
            <person name="Ebling H."/>
            <person name="Edwards K."/>
            <person name="Eickbush T."/>
            <person name="Evans J.D."/>
            <person name="Filipski A."/>
            <person name="Findeiss S."/>
            <person name="Freyhult E."/>
            <person name="Fulton L."/>
            <person name="Fulton R."/>
            <person name="Garcia A.C."/>
            <person name="Gardiner A."/>
            <person name="Garfield D.A."/>
            <person name="Garvin B.E."/>
            <person name="Gibson G."/>
            <person name="Gilbert D."/>
            <person name="Gnerre S."/>
            <person name="Godfrey J."/>
            <person name="Good R."/>
            <person name="Gotea V."/>
            <person name="Gravely B."/>
            <person name="Greenberg A.J."/>
            <person name="Griffiths-Jones S."/>
            <person name="Gross S."/>
            <person name="Guigo R."/>
            <person name="Gustafson E.A."/>
            <person name="Haerty W."/>
            <person name="Hahn M.W."/>
            <person name="Halligan D.L."/>
            <person name="Halpern A.L."/>
            <person name="Halter G.M."/>
            <person name="Han M.V."/>
            <person name="Heger A."/>
            <person name="Hillier L."/>
            <person name="Hinrichs A.S."/>
            <person name="Holmes I."/>
            <person name="Hoskins R.A."/>
            <person name="Hubisz M.J."/>
            <person name="Hultmark D."/>
            <person name="Huntley M.A."/>
            <person name="Jaffe D.B."/>
            <person name="Jagadeeshan S."/>
            <person name="Jeck W.R."/>
            <person name="Johnson J."/>
            <person name="Jones C.D."/>
            <person name="Jordan W.C."/>
            <person name="Karpen G.H."/>
            <person name="Kataoka E."/>
            <person name="Keightley P.D."/>
            <person name="Kheradpour P."/>
            <person name="Kirkness E.F."/>
            <person name="Koerich L.B."/>
            <person name="Kristiansen K."/>
            <person name="Kudrna D."/>
            <person name="Kulathinal R.J."/>
            <person name="Kumar S."/>
            <person name="Kwok R."/>
            <person name="Lander E."/>
            <person name="Langley C.H."/>
            <person name="Lapoint R."/>
            <person name="Lazzaro B.P."/>
            <person name="Lee S.J."/>
            <person name="Levesque L."/>
            <person name="Li R."/>
            <person name="Lin C.F."/>
            <person name="Lin M.F."/>
            <person name="Lindblad-Toh K."/>
            <person name="Llopart A."/>
            <person name="Long M."/>
            <person name="Low L."/>
            <person name="Lozovsky E."/>
            <person name="Lu J."/>
            <person name="Luo M."/>
            <person name="Machado C.A."/>
            <person name="Makalowski W."/>
            <person name="Marzo M."/>
            <person name="Matsuda M."/>
            <person name="Matzkin L."/>
            <person name="McAllister B."/>
            <person name="McBride C.S."/>
            <person name="McKernan B."/>
            <person name="McKernan K."/>
            <person name="Mendez-Lago M."/>
            <person name="Minx P."/>
            <person name="Mollenhauer M.U."/>
            <person name="Montooth K."/>
            <person name="Mount S.M."/>
            <person name="Mu X."/>
            <person name="Myers E."/>
            <person name="Negre B."/>
            <person name="Newfeld S."/>
            <person name="Nielsen R."/>
            <person name="Noor M.A."/>
            <person name="O'Grady P."/>
            <person name="Pachter L."/>
            <person name="Papaceit M."/>
            <person name="Parisi M.J."/>
            <person name="Parisi M."/>
            <person name="Parts L."/>
            <person name="Pedersen J.S."/>
            <person name="Pesole G."/>
            <person name="Phillippy A.M."/>
            <person name="Ponting C.P."/>
            <person name="Pop M."/>
            <person name="Porcelli D."/>
            <person name="Powell J.R."/>
            <person name="Prohaska S."/>
            <person name="Pruitt K."/>
            <person name="Puig M."/>
            <person name="Quesneville H."/>
            <person name="Ram K.R."/>
            <person name="Rand D."/>
            <person name="Rasmussen M.D."/>
            <person name="Reed L.K."/>
            <person name="Reenan R."/>
            <person name="Reily A."/>
            <person name="Remington K.A."/>
            <person name="Rieger T.T."/>
            <person name="Ritchie M.G."/>
            <person name="Robin C."/>
            <person name="Rogers Y.H."/>
            <person name="Rohde C."/>
            <person name="Rozas J."/>
            <person name="Rubenfield M.J."/>
            <person name="Ruiz A."/>
            <person name="Russo S."/>
            <person name="Salzberg S.L."/>
            <person name="Sanchez-Gracia A."/>
            <person name="Saranga D.J."/>
            <person name="Sato H."/>
            <person name="Schaeffer S.W."/>
            <person name="Schatz M.C."/>
            <person name="Schlenke T."/>
            <person name="Schwartz R."/>
            <person name="Segarra C."/>
            <person name="Singh R.S."/>
            <person name="Sirot L."/>
            <person name="Sirota M."/>
            <person name="Sisneros N.B."/>
            <person name="Smith C.D."/>
            <person name="Smith T.F."/>
            <person name="Spieth J."/>
            <person name="Stage D.E."/>
            <person name="Stark A."/>
            <person name="Stephan W."/>
            <person name="Strausberg R.L."/>
            <person name="Strempel S."/>
            <person name="Sturgill D."/>
            <person name="Sutton G."/>
            <person name="Sutton G.G."/>
            <person name="Tao W."/>
            <person name="Teichmann S."/>
            <person name="Tobari Y.N."/>
            <person name="Tomimura Y."/>
            <person name="Tsolas J.M."/>
            <person name="Valente V.L."/>
            <person name="Venter E."/>
            <person name="Venter J.C."/>
            <person name="Vicario S."/>
            <person name="Vieira F.G."/>
            <person name="Vilella A.J."/>
            <person name="Villasante A."/>
            <person name="Walenz B."/>
            <person name="Wang J."/>
            <person name="Wasserman M."/>
            <person name="Watts T."/>
            <person name="Wilson D."/>
            <person name="Wilson R.K."/>
            <person name="Wing R.A."/>
            <person name="Wolfner M.F."/>
            <person name="Wong A."/>
            <person name="Wong G.K."/>
            <person name="Wu C.I."/>
            <person name="Wu G."/>
            <person name="Yamamoto D."/>
            <person name="Yang H.P."/>
            <person name="Yang S.P."/>
            <person name="Yorke J.A."/>
            <person name="Yoshida K."/>
            <person name="Zdobnov E."/>
            <person name="Zhang P."/>
            <person name="Zhang Y."/>
            <person name="Zimin A.V."/>
            <person name="Baldwin J."/>
            <person name="Abdouelleil A."/>
            <person name="Abdulkadir J."/>
            <person name="Abebe A."/>
            <person name="Abera B."/>
            <person name="Abreu J."/>
            <person name="Acer S.C."/>
            <person name="Aftuck L."/>
            <person name="Alexander A."/>
            <person name="An P."/>
            <person name="Anderson E."/>
            <person name="Anderson S."/>
            <person name="Arachi H."/>
            <person name="Azer M."/>
            <person name="Bachantsang P."/>
            <person name="Barry A."/>
            <person name="Bayul T."/>
            <person name="Berlin A."/>
            <person name="Bessette D."/>
            <person name="Bloom T."/>
            <person name="Blye J."/>
            <person name="Boguslavskiy L."/>
            <person name="Bonnet C."/>
            <person name="Boukhgalter B."/>
            <person name="Bourzgui I."/>
            <person name="Brown A."/>
            <person name="Cahill P."/>
            <person name="Channer S."/>
            <person name="Cheshatsang Y."/>
            <person name="Chuda L."/>
            <person name="Citroen M."/>
            <person name="Collymore A."/>
            <person name="Cooke P."/>
            <person name="Costello M."/>
            <person name="D'Aco K."/>
            <person name="Daza R."/>
            <person name="De Haan G."/>
            <person name="DeGray S."/>
            <person name="DeMaso C."/>
            <person name="Dhargay N."/>
            <person name="Dooley K."/>
            <person name="Dooley E."/>
            <person name="Doricent M."/>
            <person name="Dorje P."/>
            <person name="Dorjee K."/>
            <person name="Dupes A."/>
            <person name="Elong R."/>
            <person name="Falk J."/>
            <person name="Farina A."/>
            <person name="Faro S."/>
            <person name="Ferguson D."/>
            <person name="Fisher S."/>
            <person name="Foley C.D."/>
            <person name="Franke A."/>
            <person name="Friedrich D."/>
            <person name="Gadbois L."/>
            <person name="Gearin G."/>
            <person name="Gearin C.R."/>
            <person name="Giannoukos G."/>
            <person name="Goode T."/>
            <person name="Graham J."/>
            <person name="Grandbois E."/>
            <person name="Grewal S."/>
            <person name="Gyaltsen K."/>
            <person name="Hafez N."/>
            <person name="Hagos B."/>
            <person name="Hall J."/>
            <person name="Henson C."/>
            <person name="Hollinger A."/>
            <person name="Honan T."/>
            <person name="Huard M.D."/>
            <person name="Hughes L."/>
            <person name="Hurhula B."/>
            <person name="Husby M.E."/>
            <person name="Kamat A."/>
            <person name="Kanga B."/>
            <person name="Kashin S."/>
            <person name="Khazanovich D."/>
            <person name="Kisner P."/>
            <person name="Lance K."/>
            <person name="Lara M."/>
            <person name="Lee W."/>
            <person name="Lennon N."/>
            <person name="Letendre F."/>
            <person name="LeVine R."/>
            <person name="Lipovsky A."/>
            <person name="Liu X."/>
            <person name="Liu J."/>
            <person name="Liu S."/>
            <person name="Lokyitsang T."/>
            <person name="Lokyitsang Y."/>
            <person name="Lubonja R."/>
            <person name="Lui A."/>
            <person name="MacDonald P."/>
            <person name="Magnisalis V."/>
            <person name="Maru K."/>
            <person name="Matthews C."/>
            <person name="McCusker W."/>
            <person name="McDonough S."/>
            <person name="Mehta T."/>
            <person name="Meldrim J."/>
            <person name="Meneus L."/>
            <person name="Mihai O."/>
            <person name="Mihalev A."/>
            <person name="Mihova T."/>
            <person name="Mittelman R."/>
            <person name="Mlenga V."/>
            <person name="Montmayeur A."/>
            <person name="Mulrain L."/>
            <person name="Navidi A."/>
            <person name="Naylor J."/>
            <person name="Negash T."/>
            <person name="Nguyen T."/>
            <person name="Nguyen N."/>
            <person name="Nicol R."/>
            <person name="Norbu C."/>
            <person name="Norbu N."/>
            <person name="Novod N."/>
            <person name="O'Neill B."/>
            <person name="Osman S."/>
            <person name="Markiewicz E."/>
            <person name="Oyono O.L."/>
            <person name="Patti C."/>
            <person name="Phunkhang P."/>
            <person name="Pierre F."/>
            <person name="Priest M."/>
            <person name="Raghuraman S."/>
            <person name="Rege F."/>
            <person name="Reyes R."/>
            <person name="Rise C."/>
            <person name="Rogov P."/>
            <person name="Ross K."/>
            <person name="Ryan E."/>
            <person name="Settipalli S."/>
            <person name="Shea T."/>
            <person name="Sherpa N."/>
            <person name="Shi L."/>
            <person name="Shih D."/>
            <person name="Sparrow T."/>
            <person name="Spaulding J."/>
            <person name="Stalker J."/>
            <person name="Stange-Thomann N."/>
            <person name="Stavropoulos S."/>
            <person name="Stone C."/>
            <person name="Strader C."/>
            <person name="Tesfaye S."/>
            <person name="Thomson T."/>
            <person name="Thoulutsang Y."/>
            <person name="Thoulutsang D."/>
            <person name="Topham K."/>
            <person name="Topping I."/>
            <person name="Tsamla T."/>
            <person name="Vassiliev H."/>
            <person name="Vo A."/>
            <person name="Wangchuk T."/>
            <person name="Wangdi T."/>
            <person name="Weiand M."/>
            <person name="Wilkinson J."/>
            <person name="Wilson A."/>
            <person name="Yadav S."/>
            <person name="Young G."/>
            <person name="Yu Q."/>
            <person name="Zembek L."/>
            <person name="Zhong D."/>
            <person name="Zimmer A."/>
            <person name="Zwirko Z."/>
            <person name="Jaffe D.B."/>
            <person name="Alvarez P."/>
            <person name="Brockman W."/>
            <person name="Butler J."/>
            <person name="Chin C."/>
            <person name="Gnerre S."/>
            <person name="Grabherr M."/>
            <person name="Kleber M."/>
            <person name="Mauceli E."/>
            <person name="MacCallum I."/>
        </authorList>
    </citation>
    <scope>NUCLEOTIDE SEQUENCE [LARGE SCALE GENOMIC DNA]</scope>
    <source>
        <strain evidence="6">Tucson 15010-1051.87</strain>
    </source>
</reference>
<dbReference type="PANTHER" id="PTHR19143">
    <property type="entry name" value="FIBRINOGEN/TENASCIN/ANGIOPOEITIN"/>
    <property type="match status" value="1"/>
</dbReference>